<feature type="compositionally biased region" description="Low complexity" evidence="4">
    <location>
        <begin position="1"/>
        <end position="21"/>
    </location>
</feature>
<dbReference type="PANTHER" id="PTHR13000">
    <property type="entry name" value="NUCLEOPORIN P54"/>
    <property type="match status" value="1"/>
</dbReference>
<keyword evidence="3" id="KW-0539">Nucleus</keyword>
<dbReference type="InterPro" id="IPR024864">
    <property type="entry name" value="Nup54/Nup57/Nup44"/>
</dbReference>
<feature type="compositionally biased region" description="Polar residues" evidence="4">
    <location>
        <begin position="92"/>
        <end position="115"/>
    </location>
</feature>
<dbReference type="GO" id="GO:0017056">
    <property type="term" value="F:structural constituent of nuclear pore"/>
    <property type="evidence" value="ECO:0007669"/>
    <property type="project" value="TreeGrafter"/>
</dbReference>
<feature type="compositionally biased region" description="Gly residues" evidence="4">
    <location>
        <begin position="155"/>
        <end position="169"/>
    </location>
</feature>
<evidence type="ECO:0000256" key="4">
    <source>
        <dbReference type="SAM" id="MobiDB-lite"/>
    </source>
</evidence>
<dbReference type="GO" id="GO:0006607">
    <property type="term" value="P:NLS-bearing protein import into nucleus"/>
    <property type="evidence" value="ECO:0007669"/>
    <property type="project" value="TreeGrafter"/>
</dbReference>
<evidence type="ECO:0000259" key="5">
    <source>
        <dbReference type="Pfam" id="PF13874"/>
    </source>
</evidence>
<dbReference type="GO" id="GO:0036228">
    <property type="term" value="P:protein localization to nuclear inner membrane"/>
    <property type="evidence" value="ECO:0007669"/>
    <property type="project" value="TreeGrafter"/>
</dbReference>
<dbReference type="EMBL" id="LN483166">
    <property type="protein sequence ID" value="CED84686.1"/>
    <property type="molecule type" value="Genomic_DNA"/>
</dbReference>
<dbReference type="Pfam" id="PF13874">
    <property type="entry name" value="Nup54"/>
    <property type="match status" value="1"/>
</dbReference>
<proteinExistence type="predicted"/>
<evidence type="ECO:0000256" key="2">
    <source>
        <dbReference type="ARBA" id="ARBA00022448"/>
    </source>
</evidence>
<evidence type="ECO:0000256" key="1">
    <source>
        <dbReference type="ARBA" id="ARBA00004123"/>
    </source>
</evidence>
<protein>
    <submittedName>
        <fullName evidence="6">Nuclear pore complex, p54 component (Sc Nup57)</fullName>
    </submittedName>
</protein>
<sequence length="496" mass="52837">MSSFGGFSFGAPAQQQQQPAQATTGLFGAVASNPSSNNTNTNPPSTGLFGSTTTNANNSNPTGSTSTFSGFGNTAADNGAGQAKPAFGGFGTTTTQPSSLFGAPTNQSSTPSLFGQQPQQQQQQQPSTSGLFGGAGSQATATGGLFGSSVNNLGGTTGGNGGLFGGGFGQQQQQQQQQQQPQQQQQQNTLTVSQLGNPNGQLGSSTFIPGPYGANGGIGAGLRAPLRVEDVPIEQRIEYIKASWDPSSPYCRFKYFFYNVVPENEVGLYARPENVDDAMWFKAQRDNPEPSTMVPTLAVGFSDLGKRVDAQMKMAGAHWGKLQEISTRLSTLSKTSHLSLSLRVSRSHLLQTQLSHRTLLLIRHLHLLIPTLRSSSIRREEEALTERLSVLVRELEGGRGAGSDGNVKGRLMELWGLLGQVKTERERDRQGRGSDGGHGLEGWAVVDDEAMERLAKIIADQQTALQHLTKILREDLAAIEIMRQGFGLAGKETGQR</sequence>
<accession>A0A0F7ST68</accession>
<feature type="region of interest" description="Disordered" evidence="4">
    <location>
        <begin position="1"/>
        <end position="136"/>
    </location>
</feature>
<dbReference type="GO" id="GO:0044613">
    <property type="term" value="C:nuclear pore central transport channel"/>
    <property type="evidence" value="ECO:0007669"/>
    <property type="project" value="TreeGrafter"/>
</dbReference>
<name>A0A0F7ST68_PHARH</name>
<feature type="compositionally biased region" description="Low complexity" evidence="4">
    <location>
        <begin position="170"/>
        <end position="191"/>
    </location>
</feature>
<feature type="region of interest" description="Disordered" evidence="4">
    <location>
        <begin position="152"/>
        <end position="205"/>
    </location>
</feature>
<keyword evidence="2" id="KW-0813">Transport</keyword>
<organism evidence="6">
    <name type="scientific">Phaffia rhodozyma</name>
    <name type="common">Yeast</name>
    <name type="synonym">Xanthophyllomyces dendrorhous</name>
    <dbReference type="NCBI Taxonomy" id="264483"/>
    <lineage>
        <taxon>Eukaryota</taxon>
        <taxon>Fungi</taxon>
        <taxon>Dikarya</taxon>
        <taxon>Basidiomycota</taxon>
        <taxon>Agaricomycotina</taxon>
        <taxon>Tremellomycetes</taxon>
        <taxon>Cystofilobasidiales</taxon>
        <taxon>Mrakiaceae</taxon>
        <taxon>Phaffia</taxon>
    </lineage>
</organism>
<feature type="compositionally biased region" description="Low complexity" evidence="4">
    <location>
        <begin position="32"/>
        <end position="74"/>
    </location>
</feature>
<evidence type="ECO:0000256" key="3">
    <source>
        <dbReference type="ARBA" id="ARBA00023242"/>
    </source>
</evidence>
<dbReference type="AlphaFoldDB" id="A0A0F7ST68"/>
<reference evidence="6" key="1">
    <citation type="submission" date="2014-08" db="EMBL/GenBank/DDBJ databases">
        <authorList>
            <person name="Sharma Rahul"/>
            <person name="Thines Marco"/>
        </authorList>
    </citation>
    <scope>NUCLEOTIDE SEQUENCE</scope>
</reference>
<feature type="compositionally biased region" description="Low complexity" evidence="4">
    <location>
        <begin position="116"/>
        <end position="126"/>
    </location>
</feature>
<dbReference type="InterPro" id="IPR025712">
    <property type="entry name" value="Nup54_alpha-helical_dom"/>
</dbReference>
<dbReference type="PANTHER" id="PTHR13000:SF0">
    <property type="entry name" value="NUCLEOPORIN P54"/>
    <property type="match status" value="1"/>
</dbReference>
<feature type="domain" description="Nucleoporin Nup54 alpha-helical" evidence="5">
    <location>
        <begin position="271"/>
        <end position="416"/>
    </location>
</feature>
<comment type="subcellular location">
    <subcellularLocation>
        <location evidence="1">Nucleus</location>
    </subcellularLocation>
</comment>
<dbReference type="GO" id="GO:0006999">
    <property type="term" value="P:nuclear pore organization"/>
    <property type="evidence" value="ECO:0007669"/>
    <property type="project" value="TreeGrafter"/>
</dbReference>
<feature type="compositionally biased region" description="Polar residues" evidence="4">
    <location>
        <begin position="192"/>
        <end position="205"/>
    </location>
</feature>
<evidence type="ECO:0000313" key="6">
    <source>
        <dbReference type="EMBL" id="CED84686.1"/>
    </source>
</evidence>